<protein>
    <submittedName>
        <fullName evidence="1">Uncharacterized protein</fullName>
    </submittedName>
</protein>
<gene>
    <name evidence="1" type="ORF">MRB53_022460</name>
</gene>
<evidence type="ECO:0000313" key="1">
    <source>
        <dbReference type="EMBL" id="KAJ8629137.1"/>
    </source>
</evidence>
<dbReference type="EMBL" id="CM056815">
    <property type="protein sequence ID" value="KAJ8629137.1"/>
    <property type="molecule type" value="Genomic_DNA"/>
</dbReference>
<dbReference type="Proteomes" id="UP001234297">
    <property type="component" value="Chromosome 7"/>
</dbReference>
<keyword evidence="2" id="KW-1185">Reference proteome</keyword>
<organism evidence="1 2">
    <name type="scientific">Persea americana</name>
    <name type="common">Avocado</name>
    <dbReference type="NCBI Taxonomy" id="3435"/>
    <lineage>
        <taxon>Eukaryota</taxon>
        <taxon>Viridiplantae</taxon>
        <taxon>Streptophyta</taxon>
        <taxon>Embryophyta</taxon>
        <taxon>Tracheophyta</taxon>
        <taxon>Spermatophyta</taxon>
        <taxon>Magnoliopsida</taxon>
        <taxon>Magnoliidae</taxon>
        <taxon>Laurales</taxon>
        <taxon>Lauraceae</taxon>
        <taxon>Persea</taxon>
    </lineage>
</organism>
<proteinExistence type="predicted"/>
<accession>A0ACC2L714</accession>
<name>A0ACC2L714_PERAE</name>
<comment type="caution">
    <text evidence="1">The sequence shown here is derived from an EMBL/GenBank/DDBJ whole genome shotgun (WGS) entry which is preliminary data.</text>
</comment>
<reference evidence="1 2" key="1">
    <citation type="journal article" date="2022" name="Hortic Res">
        <title>A haplotype resolved chromosomal level avocado genome allows analysis of novel avocado genes.</title>
        <authorList>
            <person name="Nath O."/>
            <person name="Fletcher S.J."/>
            <person name="Hayward A."/>
            <person name="Shaw L.M."/>
            <person name="Masouleh A.K."/>
            <person name="Furtado A."/>
            <person name="Henry R.J."/>
            <person name="Mitter N."/>
        </authorList>
    </citation>
    <scope>NUCLEOTIDE SEQUENCE [LARGE SCALE GENOMIC DNA]</scope>
    <source>
        <strain evidence="2">cv. Hass</strain>
    </source>
</reference>
<evidence type="ECO:0000313" key="2">
    <source>
        <dbReference type="Proteomes" id="UP001234297"/>
    </source>
</evidence>
<sequence>MDMLQSRLGADRKLHRRWHPLGRRRIDGESALFTISLSMGRLLGRSLTAADRCWLHLNEPGWFDGEHEHFSCRLGKAGALFRSIR</sequence>